<organism evidence="3 4">
    <name type="scientific">Bradyrhizobium lablabi</name>
    <dbReference type="NCBI Taxonomy" id="722472"/>
    <lineage>
        <taxon>Bacteria</taxon>
        <taxon>Pseudomonadati</taxon>
        <taxon>Pseudomonadota</taxon>
        <taxon>Alphaproteobacteria</taxon>
        <taxon>Hyphomicrobiales</taxon>
        <taxon>Nitrobacteraceae</taxon>
        <taxon>Bradyrhizobium</taxon>
    </lineage>
</organism>
<dbReference type="RefSeq" id="WP_057862748.1">
    <property type="nucleotide sequence ID" value="NZ_LLYB01000127.1"/>
</dbReference>
<feature type="compositionally biased region" description="Gly residues" evidence="1">
    <location>
        <begin position="578"/>
        <end position="588"/>
    </location>
</feature>
<evidence type="ECO:0000313" key="3">
    <source>
        <dbReference type="EMBL" id="KRR16418.1"/>
    </source>
</evidence>
<evidence type="ECO:0000256" key="1">
    <source>
        <dbReference type="SAM" id="MobiDB-lite"/>
    </source>
</evidence>
<sequence length="588" mass="62461">MSAKRPSLMTRAIFTSLFFLGLCSATAQPVAQTSGVDWNECLKAPTRACVLREAAEVARTIGDPRLAANALGRIAEVQFKAGLSAEAAATIDQALQVATSIADDGYPRDNAIETIAKVLAKAGKPTDALDIVGSIKNRYIQAEVLGAVAVAEGKAGRLDEALRRVRAIENLRDRALIMRRVAWDLGASAVARGEDDKIAAALADVQAIEQQYDLWPLAMTGIHHPSEFVPALAIIAQAQARAGKIEDAMRVSRRVTRSSERAQALATIATELVRAGAVALALKVARSVDNRWERGVVLERVLEPRPMPERVADEATTSGSPMKAETPDEVRDVVAAFTDREQRATVLGIVAVASANAGRLAQAIEFAEPIDRGKPRAFAWYAIAKAQAKAGLTVQSIASFERAAQAALSFEPHDQLLSSIATSQAEASKIDEAVRVTQLIGGTVATAGSLSQIMVDGKLVDTDHDRRSALLAIAKAQAKAGRNAEALQGAQAFKLGPDIIPPGARGSRRGARGGRTDRRGHRRRRGRGEHLSSLRGARVNCQGPGCRREVRRGETGDAAHHLGTRPGRSLGVDRCRPGEGGPHGRCCG</sequence>
<feature type="compositionally biased region" description="Basic and acidic residues" evidence="1">
    <location>
        <begin position="546"/>
        <end position="560"/>
    </location>
</feature>
<feature type="compositionally biased region" description="Basic residues" evidence="1">
    <location>
        <begin position="506"/>
        <end position="527"/>
    </location>
</feature>
<name>A0A0R3M891_9BRAD</name>
<accession>A0A0R3M891</accession>
<dbReference type="AlphaFoldDB" id="A0A0R3M891"/>
<dbReference type="InterPro" id="IPR011990">
    <property type="entry name" value="TPR-like_helical_dom_sf"/>
</dbReference>
<dbReference type="EMBL" id="LLYB01000127">
    <property type="protein sequence ID" value="KRR16418.1"/>
    <property type="molecule type" value="Genomic_DNA"/>
</dbReference>
<dbReference type="Proteomes" id="UP000051660">
    <property type="component" value="Unassembled WGS sequence"/>
</dbReference>
<dbReference type="Gene3D" id="1.25.40.10">
    <property type="entry name" value="Tetratricopeptide repeat domain"/>
    <property type="match status" value="3"/>
</dbReference>
<evidence type="ECO:0008006" key="5">
    <source>
        <dbReference type="Google" id="ProtNLM"/>
    </source>
</evidence>
<keyword evidence="2" id="KW-0732">Signal</keyword>
<evidence type="ECO:0000256" key="2">
    <source>
        <dbReference type="SAM" id="SignalP"/>
    </source>
</evidence>
<gene>
    <name evidence="3" type="ORF">CQ14_16210</name>
</gene>
<dbReference type="SUPFAM" id="SSF48452">
    <property type="entry name" value="TPR-like"/>
    <property type="match status" value="1"/>
</dbReference>
<evidence type="ECO:0000313" key="4">
    <source>
        <dbReference type="Proteomes" id="UP000051660"/>
    </source>
</evidence>
<feature type="chain" id="PRO_5006443800" description="Tetratricopeptide repeat-containing protein" evidence="2">
    <location>
        <begin position="28"/>
        <end position="588"/>
    </location>
</feature>
<reference evidence="3 4" key="1">
    <citation type="submission" date="2014-03" db="EMBL/GenBank/DDBJ databases">
        <title>Bradyrhizobium valentinum sp. nov., isolated from effective nodules of Lupinus mariae-josephae, a lupine endemic of basic-lime soils in Eastern Spain.</title>
        <authorList>
            <person name="Duran D."/>
            <person name="Rey L."/>
            <person name="Navarro A."/>
            <person name="Busquets A."/>
            <person name="Imperial J."/>
            <person name="Ruiz-Argueso T."/>
        </authorList>
    </citation>
    <scope>NUCLEOTIDE SEQUENCE [LARGE SCALE GENOMIC DNA]</scope>
    <source>
        <strain evidence="3 4">CCBAU 23086</strain>
    </source>
</reference>
<protein>
    <recommendedName>
        <fullName evidence="5">Tetratricopeptide repeat-containing protein</fullName>
    </recommendedName>
</protein>
<proteinExistence type="predicted"/>
<comment type="caution">
    <text evidence="3">The sequence shown here is derived from an EMBL/GenBank/DDBJ whole genome shotgun (WGS) entry which is preliminary data.</text>
</comment>
<feature type="region of interest" description="Disordered" evidence="1">
    <location>
        <begin position="495"/>
        <end position="588"/>
    </location>
</feature>
<feature type="signal peptide" evidence="2">
    <location>
        <begin position="1"/>
        <end position="27"/>
    </location>
</feature>